<dbReference type="AlphaFoldDB" id="A0AAF3EZE4"/>
<proteinExistence type="predicted"/>
<keyword evidence="2" id="KW-1185">Reference proteome</keyword>
<dbReference type="WBParaSite" id="MBELARI_LOCUS19615">
    <property type="protein sequence ID" value="MBELARI_LOCUS19615"/>
    <property type="gene ID" value="MBELARI_LOCUS19615"/>
</dbReference>
<protein>
    <submittedName>
        <fullName evidence="3">Uncharacterized protein</fullName>
    </submittedName>
</protein>
<sequence>MADRSRGPAFALFVSVLMVVTGSLNTICAKWADSLKPPGESVKFNHPFLQATCMFFGEFLCLVVFFLIYAFQRYQWNRTNITGEHGAITDLSEEPTLPQFNPSRFSSTCLL</sequence>
<reference evidence="3" key="1">
    <citation type="submission" date="2024-02" db="UniProtKB">
        <authorList>
            <consortium name="WormBaseParasite"/>
        </authorList>
    </citation>
    <scope>IDENTIFICATION</scope>
</reference>
<accession>A0AAF3EZE4</accession>
<feature type="transmembrane region" description="Helical" evidence="1">
    <location>
        <begin position="49"/>
        <end position="71"/>
    </location>
</feature>
<dbReference type="PANTHER" id="PTHR13146:SF0">
    <property type="entry name" value="SOLUTE CARRIER FAMILY 35 MEMBER F6"/>
    <property type="match status" value="1"/>
</dbReference>
<evidence type="ECO:0000313" key="2">
    <source>
        <dbReference type="Proteomes" id="UP000887575"/>
    </source>
</evidence>
<evidence type="ECO:0000256" key="1">
    <source>
        <dbReference type="SAM" id="Phobius"/>
    </source>
</evidence>
<dbReference type="PANTHER" id="PTHR13146">
    <property type="match status" value="1"/>
</dbReference>
<dbReference type="GO" id="GO:0016020">
    <property type="term" value="C:membrane"/>
    <property type="evidence" value="ECO:0007669"/>
    <property type="project" value="TreeGrafter"/>
</dbReference>
<evidence type="ECO:0000313" key="3">
    <source>
        <dbReference type="WBParaSite" id="MBELARI_LOCUS19615"/>
    </source>
</evidence>
<dbReference type="Proteomes" id="UP000887575">
    <property type="component" value="Unassembled WGS sequence"/>
</dbReference>
<organism evidence="2 3">
    <name type="scientific">Mesorhabditis belari</name>
    <dbReference type="NCBI Taxonomy" id="2138241"/>
    <lineage>
        <taxon>Eukaryota</taxon>
        <taxon>Metazoa</taxon>
        <taxon>Ecdysozoa</taxon>
        <taxon>Nematoda</taxon>
        <taxon>Chromadorea</taxon>
        <taxon>Rhabditida</taxon>
        <taxon>Rhabditina</taxon>
        <taxon>Rhabditomorpha</taxon>
        <taxon>Rhabditoidea</taxon>
        <taxon>Rhabditidae</taxon>
        <taxon>Mesorhabditinae</taxon>
        <taxon>Mesorhabditis</taxon>
    </lineage>
</organism>
<keyword evidence="1" id="KW-0472">Membrane</keyword>
<keyword evidence="1" id="KW-0812">Transmembrane</keyword>
<name>A0AAF3EZE4_9BILA</name>
<keyword evidence="1" id="KW-1133">Transmembrane helix</keyword>